<accession>A0A931ATL7</accession>
<protein>
    <submittedName>
        <fullName evidence="1">DUF3841 domain-containing protein</fullName>
    </submittedName>
</protein>
<reference evidence="1" key="1">
    <citation type="submission" date="2020-11" db="EMBL/GenBank/DDBJ databases">
        <title>Halonatronomonas betainensis gen. nov., sp. nov. a novel haloalkaliphilic representative of the family Halanaerobiacae capable of betaine degradation.</title>
        <authorList>
            <person name="Boltyanskaya Y."/>
            <person name="Kevbrin V."/>
            <person name="Detkova E."/>
            <person name="Grouzdev D.S."/>
            <person name="Koziaeva V."/>
            <person name="Zhilina T."/>
        </authorList>
    </citation>
    <scope>NUCLEOTIDE SEQUENCE</scope>
    <source>
        <strain evidence="1">Z-7014</strain>
    </source>
</reference>
<gene>
    <name evidence="1" type="ORF">I0Q91_05690</name>
</gene>
<dbReference type="Proteomes" id="UP000621436">
    <property type="component" value="Unassembled WGS sequence"/>
</dbReference>
<dbReference type="Pfam" id="PF12952">
    <property type="entry name" value="DUF3841"/>
    <property type="match status" value="1"/>
</dbReference>
<dbReference type="EMBL" id="JADPIE010000003">
    <property type="protein sequence ID" value="MBF8436560.1"/>
    <property type="molecule type" value="Genomic_DNA"/>
</dbReference>
<sequence length="190" mass="23165">MAEINTHKVWTRQDDSVLETLEEDGVYRVKEKYIRAKMGNLADIYINVYKWLRNQASKRMDIPEAARYPIWLTTHEELKLPEAEGCINFELEIPDSNILIFDMEKWDYIVNYMYLPEDDQDRQRFKDKLDKYNINVESDIYLENFYPLLKQEMVSSWERLFDDNIRLSNHDVAICWELKKEWVIDYERYL</sequence>
<name>A0A931ATL7_9FIRM</name>
<comment type="caution">
    <text evidence="1">The sequence shown here is derived from an EMBL/GenBank/DDBJ whole genome shotgun (WGS) entry which is preliminary data.</text>
</comment>
<organism evidence="1 2">
    <name type="scientific">Halonatronomonas betaini</name>
    <dbReference type="NCBI Taxonomy" id="2778430"/>
    <lineage>
        <taxon>Bacteria</taxon>
        <taxon>Bacillati</taxon>
        <taxon>Bacillota</taxon>
        <taxon>Clostridia</taxon>
        <taxon>Halanaerobiales</taxon>
        <taxon>Halarsenatibacteraceae</taxon>
        <taxon>Halonatronomonas</taxon>
    </lineage>
</organism>
<evidence type="ECO:0000313" key="2">
    <source>
        <dbReference type="Proteomes" id="UP000621436"/>
    </source>
</evidence>
<dbReference type="AlphaFoldDB" id="A0A931ATL7"/>
<dbReference type="InterPro" id="IPR024211">
    <property type="entry name" value="DUF3841"/>
</dbReference>
<evidence type="ECO:0000313" key="1">
    <source>
        <dbReference type="EMBL" id="MBF8436560.1"/>
    </source>
</evidence>
<keyword evidence="2" id="KW-1185">Reference proteome</keyword>
<dbReference type="RefSeq" id="WP_270453464.1">
    <property type="nucleotide sequence ID" value="NZ_JADPIE010000003.1"/>
</dbReference>
<proteinExistence type="predicted"/>